<gene>
    <name evidence="2" type="ORF">ACFSXZ_30170</name>
</gene>
<reference evidence="3" key="1">
    <citation type="journal article" date="2019" name="Int. J. Syst. Evol. Microbiol.">
        <title>The Global Catalogue of Microorganisms (GCM) 10K type strain sequencing project: providing services to taxonomists for standard genome sequencing and annotation.</title>
        <authorList>
            <consortium name="The Broad Institute Genomics Platform"/>
            <consortium name="The Broad Institute Genome Sequencing Center for Infectious Disease"/>
            <person name="Wu L."/>
            <person name="Ma J."/>
        </authorList>
    </citation>
    <scope>NUCLEOTIDE SEQUENCE [LARGE SCALE GENOMIC DNA]</scope>
    <source>
        <strain evidence="3">CGMCC 4.7645</strain>
    </source>
</reference>
<dbReference type="SMART" id="SM00347">
    <property type="entry name" value="HTH_MARR"/>
    <property type="match status" value="1"/>
</dbReference>
<dbReference type="Proteomes" id="UP001597417">
    <property type="component" value="Unassembled WGS sequence"/>
</dbReference>
<dbReference type="RefSeq" id="WP_378268744.1">
    <property type="nucleotide sequence ID" value="NZ_JBHUKR010000020.1"/>
</dbReference>
<sequence>MDAEDVARLRIVISRLARQLNATSAGEGLTPTQASVLGMITFRGPLGLAELAELEGLNPTMVSRVVRKLDEDGLIRRVPDPSDLRAAHVEVTAEGAVVHERVRELRTRAVSECVERLPEETARQLLGALPAMEALAEELKVARAS</sequence>
<dbReference type="PANTHER" id="PTHR39515">
    <property type="entry name" value="CONSERVED PROTEIN"/>
    <property type="match status" value="1"/>
</dbReference>
<dbReference type="PANTHER" id="PTHR39515:SF2">
    <property type="entry name" value="HTH-TYPE TRANSCRIPTIONAL REGULATOR RV0880"/>
    <property type="match status" value="1"/>
</dbReference>
<name>A0ABW5G4G7_9PSEU</name>
<evidence type="ECO:0000313" key="2">
    <source>
        <dbReference type="EMBL" id="MFD2420602.1"/>
    </source>
</evidence>
<dbReference type="InterPro" id="IPR052526">
    <property type="entry name" value="HTH-type_Bedaq_tolerance"/>
</dbReference>
<organism evidence="2 3">
    <name type="scientific">Amycolatopsis pigmentata</name>
    <dbReference type="NCBI Taxonomy" id="450801"/>
    <lineage>
        <taxon>Bacteria</taxon>
        <taxon>Bacillati</taxon>
        <taxon>Actinomycetota</taxon>
        <taxon>Actinomycetes</taxon>
        <taxon>Pseudonocardiales</taxon>
        <taxon>Pseudonocardiaceae</taxon>
        <taxon>Amycolatopsis</taxon>
    </lineage>
</organism>
<keyword evidence="3" id="KW-1185">Reference proteome</keyword>
<protein>
    <submittedName>
        <fullName evidence="2">MarR family winged helix-turn-helix transcriptional regulator</fullName>
    </submittedName>
</protein>
<dbReference type="Gene3D" id="1.10.10.10">
    <property type="entry name" value="Winged helix-like DNA-binding domain superfamily/Winged helix DNA-binding domain"/>
    <property type="match status" value="1"/>
</dbReference>
<dbReference type="InterPro" id="IPR000835">
    <property type="entry name" value="HTH_MarR-typ"/>
</dbReference>
<comment type="caution">
    <text evidence="2">The sequence shown here is derived from an EMBL/GenBank/DDBJ whole genome shotgun (WGS) entry which is preliminary data.</text>
</comment>
<feature type="domain" description="HTH marR-type" evidence="1">
    <location>
        <begin position="1"/>
        <end position="134"/>
    </location>
</feature>
<accession>A0ABW5G4G7</accession>
<dbReference type="SUPFAM" id="SSF46785">
    <property type="entry name" value="Winged helix' DNA-binding domain"/>
    <property type="match status" value="1"/>
</dbReference>
<dbReference type="EMBL" id="JBHUKR010000020">
    <property type="protein sequence ID" value="MFD2420602.1"/>
    <property type="molecule type" value="Genomic_DNA"/>
</dbReference>
<dbReference type="InterPro" id="IPR036388">
    <property type="entry name" value="WH-like_DNA-bd_sf"/>
</dbReference>
<dbReference type="InterPro" id="IPR036390">
    <property type="entry name" value="WH_DNA-bd_sf"/>
</dbReference>
<evidence type="ECO:0000313" key="3">
    <source>
        <dbReference type="Proteomes" id="UP001597417"/>
    </source>
</evidence>
<evidence type="ECO:0000259" key="1">
    <source>
        <dbReference type="PROSITE" id="PS50995"/>
    </source>
</evidence>
<proteinExistence type="predicted"/>
<dbReference type="PROSITE" id="PS50995">
    <property type="entry name" value="HTH_MARR_2"/>
    <property type="match status" value="1"/>
</dbReference>
<dbReference type="Pfam" id="PF01047">
    <property type="entry name" value="MarR"/>
    <property type="match status" value="1"/>
</dbReference>